<dbReference type="EMBL" id="VTPC01001267">
    <property type="protein sequence ID" value="KAF2902526.1"/>
    <property type="molecule type" value="Genomic_DNA"/>
</dbReference>
<dbReference type="OrthoDB" id="7790442at2759"/>
<reference evidence="1" key="1">
    <citation type="submission" date="2019-08" db="EMBL/GenBank/DDBJ databases">
        <title>The genome of the North American firefly Photinus pyralis.</title>
        <authorList>
            <consortium name="Photinus pyralis genome working group"/>
            <person name="Fallon T.R."/>
            <person name="Sander Lower S.E."/>
            <person name="Weng J.-K."/>
        </authorList>
    </citation>
    <scope>NUCLEOTIDE SEQUENCE</scope>
    <source>
        <strain evidence="1">TRF0915ILg1</strain>
        <tissue evidence="1">Whole body</tissue>
    </source>
</reference>
<sequence>MMDGHFVWIWIDTAQNASYKNITDDTSKDFKESERDKRSEKSAKDFFSYKSDYRDNLKSRYKRGVHKELVKSDLSDMRLNYLLNNKNDQFLLFNHHDGVESSKFKKRNEVISDVNVKTHKKLLNTGDKLSELPSGLLSIRPLPIRVDRHLVKAAVRLLVATLKVILDRCPDWLLESIALGELQTSCWKPLVSEAKAVLTNDVRIGGKLYDFSGYSTRRDRKWTDGDLVDLIKKDTHLYKVCPDKYKNMPPVEIFELFIDEEVVAVFATETTNMPC</sequence>
<dbReference type="Proteomes" id="UP000801492">
    <property type="component" value="Unassembled WGS sequence"/>
</dbReference>
<comment type="caution">
    <text evidence="1">The sequence shown here is derived from an EMBL/GenBank/DDBJ whole genome shotgun (WGS) entry which is preliminary data.</text>
</comment>
<protein>
    <submittedName>
        <fullName evidence="1">Uncharacterized protein</fullName>
    </submittedName>
</protein>
<organism evidence="1 2">
    <name type="scientific">Ignelater luminosus</name>
    <name type="common">Cucubano</name>
    <name type="synonym">Pyrophorus luminosus</name>
    <dbReference type="NCBI Taxonomy" id="2038154"/>
    <lineage>
        <taxon>Eukaryota</taxon>
        <taxon>Metazoa</taxon>
        <taxon>Ecdysozoa</taxon>
        <taxon>Arthropoda</taxon>
        <taxon>Hexapoda</taxon>
        <taxon>Insecta</taxon>
        <taxon>Pterygota</taxon>
        <taxon>Neoptera</taxon>
        <taxon>Endopterygota</taxon>
        <taxon>Coleoptera</taxon>
        <taxon>Polyphaga</taxon>
        <taxon>Elateriformia</taxon>
        <taxon>Elateroidea</taxon>
        <taxon>Elateridae</taxon>
        <taxon>Agrypninae</taxon>
        <taxon>Pyrophorini</taxon>
        <taxon>Ignelater</taxon>
    </lineage>
</organism>
<evidence type="ECO:0000313" key="2">
    <source>
        <dbReference type="Proteomes" id="UP000801492"/>
    </source>
</evidence>
<keyword evidence="2" id="KW-1185">Reference proteome</keyword>
<dbReference type="AlphaFoldDB" id="A0A8K0DFU6"/>
<evidence type="ECO:0000313" key="1">
    <source>
        <dbReference type="EMBL" id="KAF2902526.1"/>
    </source>
</evidence>
<gene>
    <name evidence="1" type="ORF">ILUMI_03659</name>
</gene>
<proteinExistence type="predicted"/>
<name>A0A8K0DFU6_IGNLU</name>
<accession>A0A8K0DFU6</accession>